<evidence type="ECO:0000313" key="1">
    <source>
        <dbReference type="EMBL" id="JAE34367.1"/>
    </source>
</evidence>
<protein>
    <submittedName>
        <fullName evidence="1">Uncharacterized protein</fullName>
    </submittedName>
</protein>
<dbReference type="EMBL" id="GBRH01163529">
    <property type="protein sequence ID" value="JAE34367.1"/>
    <property type="molecule type" value="Transcribed_RNA"/>
</dbReference>
<sequence length="24" mass="2780">MQEPAAVSCFDLPSGAWTPPYYYW</sequence>
<dbReference type="AlphaFoldDB" id="A0A0A9HC84"/>
<proteinExistence type="predicted"/>
<name>A0A0A9HC84_ARUDO</name>
<reference evidence="1" key="1">
    <citation type="submission" date="2014-09" db="EMBL/GenBank/DDBJ databases">
        <authorList>
            <person name="Magalhaes I.L.F."/>
            <person name="Oliveira U."/>
            <person name="Santos F.R."/>
            <person name="Vidigal T.H.D.A."/>
            <person name="Brescovit A.D."/>
            <person name="Santos A.J."/>
        </authorList>
    </citation>
    <scope>NUCLEOTIDE SEQUENCE</scope>
    <source>
        <tissue evidence="1">Shoot tissue taken approximately 20 cm above the soil surface</tissue>
    </source>
</reference>
<organism evidence="1">
    <name type="scientific">Arundo donax</name>
    <name type="common">Giant reed</name>
    <name type="synonym">Donax arundinaceus</name>
    <dbReference type="NCBI Taxonomy" id="35708"/>
    <lineage>
        <taxon>Eukaryota</taxon>
        <taxon>Viridiplantae</taxon>
        <taxon>Streptophyta</taxon>
        <taxon>Embryophyta</taxon>
        <taxon>Tracheophyta</taxon>
        <taxon>Spermatophyta</taxon>
        <taxon>Magnoliopsida</taxon>
        <taxon>Liliopsida</taxon>
        <taxon>Poales</taxon>
        <taxon>Poaceae</taxon>
        <taxon>PACMAD clade</taxon>
        <taxon>Arundinoideae</taxon>
        <taxon>Arundineae</taxon>
        <taxon>Arundo</taxon>
    </lineage>
</organism>
<accession>A0A0A9HC84</accession>
<reference evidence="1" key="2">
    <citation type="journal article" date="2015" name="Data Brief">
        <title>Shoot transcriptome of the giant reed, Arundo donax.</title>
        <authorList>
            <person name="Barrero R.A."/>
            <person name="Guerrero F.D."/>
            <person name="Moolhuijzen P."/>
            <person name="Goolsby J.A."/>
            <person name="Tidwell J."/>
            <person name="Bellgard S.E."/>
            <person name="Bellgard M.I."/>
        </authorList>
    </citation>
    <scope>NUCLEOTIDE SEQUENCE</scope>
    <source>
        <tissue evidence="1">Shoot tissue taken approximately 20 cm above the soil surface</tissue>
    </source>
</reference>